<protein>
    <recommendedName>
        <fullName evidence="3">Glutamate dehydrogenase</fullName>
    </recommendedName>
</protein>
<dbReference type="Pfam" id="PF00208">
    <property type="entry name" value="ELFV_dehydrog"/>
    <property type="match status" value="1"/>
</dbReference>
<sequence>MADHPVSVFNELGFRYDPADLFQQVITLVLRAADMLELPRHLQLILAQPKNELMVHFPVKMDNGDYRLFKGYRVQHNNILGPYKGGMRFHPSVSLDHVKALAVLMTMKASLVRLPYGGAKGGVQVDPKALSRDEMMRLTRRFTSALGENIGPDHDIPAPDVGTNSDIMGWMADTYINFTPQSRRWTGQAVVTGKPLEFGGSHGREKATGQGLVFVLDELLPELGVDIREMSYSLIGYGNVASWTARLLDERGAKLKAVMDHSGAIHCDKGMDAVALAAHVAHHGGVADFPGAEALEEEQFYSLPVDVFIPAALEQMIDEPKASLINARVVAEGANAPTTPQGERRLVERGVKILPAVLCNSGGVTVSYFEWQQNRLAETWDAEKVDAALRKHIFAAAQRTKLMAHRFDCDLRTAAYLAALENVGKVYRVRGIFP</sequence>
<evidence type="ECO:0000313" key="7">
    <source>
        <dbReference type="Proteomes" id="UP001575105"/>
    </source>
</evidence>
<dbReference type="Gene3D" id="3.40.50.10860">
    <property type="entry name" value="Leucine Dehydrogenase, chain A, domain 1"/>
    <property type="match status" value="1"/>
</dbReference>
<dbReference type="GO" id="GO:0016491">
    <property type="term" value="F:oxidoreductase activity"/>
    <property type="evidence" value="ECO:0007669"/>
    <property type="project" value="UniProtKB-KW"/>
</dbReference>
<evidence type="ECO:0000256" key="1">
    <source>
        <dbReference type="ARBA" id="ARBA00006382"/>
    </source>
</evidence>
<dbReference type="PIRSF" id="PIRSF000185">
    <property type="entry name" value="Glu_DH"/>
    <property type="match status" value="1"/>
</dbReference>
<dbReference type="InterPro" id="IPR006096">
    <property type="entry name" value="Glu/Leu/Phe/Val/Trp_DH_C"/>
</dbReference>
<dbReference type="InterPro" id="IPR014362">
    <property type="entry name" value="Glu_DH"/>
</dbReference>
<gene>
    <name evidence="6" type="ORF">ACERK3_07890</name>
</gene>
<evidence type="ECO:0000256" key="2">
    <source>
        <dbReference type="ARBA" id="ARBA00023002"/>
    </source>
</evidence>
<keyword evidence="2 3" id="KW-0560">Oxidoreductase</keyword>
<dbReference type="InterPro" id="IPR006097">
    <property type="entry name" value="Glu/Leu/Phe/Val/Trp_DH_dimer"/>
</dbReference>
<dbReference type="InterPro" id="IPR036291">
    <property type="entry name" value="NAD(P)-bd_dom_sf"/>
</dbReference>
<dbReference type="PRINTS" id="PR00082">
    <property type="entry name" value="GLFDHDRGNASE"/>
</dbReference>
<organism evidence="6 7">
    <name type="scientific">Natronomicrosphaera hydrolytica</name>
    <dbReference type="NCBI Taxonomy" id="3242702"/>
    <lineage>
        <taxon>Bacteria</taxon>
        <taxon>Pseudomonadati</taxon>
        <taxon>Planctomycetota</taxon>
        <taxon>Phycisphaerae</taxon>
        <taxon>Phycisphaerales</taxon>
        <taxon>Phycisphaeraceae</taxon>
        <taxon>Natronomicrosphaera</taxon>
    </lineage>
</organism>
<name>A0ABV4U3P6_9BACT</name>
<accession>A0ABV4U3P6</accession>
<dbReference type="Proteomes" id="UP001575105">
    <property type="component" value="Unassembled WGS sequence"/>
</dbReference>
<dbReference type="EMBL" id="JBGUBD010000004">
    <property type="protein sequence ID" value="MFA9478216.1"/>
    <property type="molecule type" value="Genomic_DNA"/>
</dbReference>
<dbReference type="SUPFAM" id="SSF51735">
    <property type="entry name" value="NAD(P)-binding Rossmann-fold domains"/>
    <property type="match status" value="1"/>
</dbReference>
<comment type="similarity">
    <text evidence="1 3 4">Belongs to the Glu/Leu/Phe/Val dehydrogenases family.</text>
</comment>
<dbReference type="SUPFAM" id="SSF53223">
    <property type="entry name" value="Aminoacid dehydrogenase-like, N-terminal domain"/>
    <property type="match status" value="1"/>
</dbReference>
<dbReference type="Pfam" id="PF02812">
    <property type="entry name" value="ELFV_dehydrog_N"/>
    <property type="match status" value="1"/>
</dbReference>
<dbReference type="InterPro" id="IPR006095">
    <property type="entry name" value="Glu/Leu/Phe/Val/Trp_DH"/>
</dbReference>
<dbReference type="SMART" id="SM00839">
    <property type="entry name" value="ELFV_dehydrog"/>
    <property type="match status" value="1"/>
</dbReference>
<evidence type="ECO:0000259" key="5">
    <source>
        <dbReference type="SMART" id="SM00839"/>
    </source>
</evidence>
<dbReference type="CDD" id="cd01076">
    <property type="entry name" value="NAD_bind_1_Glu_DH"/>
    <property type="match status" value="1"/>
</dbReference>
<dbReference type="PANTHER" id="PTHR11606:SF13">
    <property type="entry name" value="GLUTAMATE DEHYDROGENASE 1, MITOCHONDRIAL"/>
    <property type="match status" value="1"/>
</dbReference>
<keyword evidence="7" id="KW-1185">Reference proteome</keyword>
<dbReference type="InterPro" id="IPR033922">
    <property type="entry name" value="NAD_bind_Glu_DH"/>
</dbReference>
<reference evidence="6 7" key="1">
    <citation type="submission" date="2024-08" db="EMBL/GenBank/DDBJ databases">
        <title>Whole-genome sequencing of halo(alkali)philic microorganisms from hypersaline lakes.</title>
        <authorList>
            <person name="Sorokin D.Y."/>
            <person name="Merkel A.Y."/>
            <person name="Messina E."/>
            <person name="Yakimov M."/>
        </authorList>
    </citation>
    <scope>NUCLEOTIDE SEQUENCE [LARGE SCALE GENOMIC DNA]</scope>
    <source>
        <strain evidence="6 7">AB-hyl4</strain>
    </source>
</reference>
<dbReference type="InterPro" id="IPR046346">
    <property type="entry name" value="Aminoacid_DH-like_N_sf"/>
</dbReference>
<feature type="domain" description="Glutamate/phenylalanine/leucine/valine/L-tryptophan dehydrogenase C-terminal" evidence="5">
    <location>
        <begin position="201"/>
        <end position="431"/>
    </location>
</feature>
<evidence type="ECO:0000256" key="3">
    <source>
        <dbReference type="PIRNR" id="PIRNR000185"/>
    </source>
</evidence>
<evidence type="ECO:0000256" key="4">
    <source>
        <dbReference type="RuleBase" id="RU004417"/>
    </source>
</evidence>
<dbReference type="PROSITE" id="PS00074">
    <property type="entry name" value="GLFV_DEHYDROGENASE"/>
    <property type="match status" value="1"/>
</dbReference>
<dbReference type="Gene3D" id="3.40.50.720">
    <property type="entry name" value="NAD(P)-binding Rossmann-like Domain"/>
    <property type="match status" value="1"/>
</dbReference>
<dbReference type="RefSeq" id="WP_425345140.1">
    <property type="nucleotide sequence ID" value="NZ_JBGUBD010000004.1"/>
</dbReference>
<dbReference type="PANTHER" id="PTHR11606">
    <property type="entry name" value="GLUTAMATE DEHYDROGENASE"/>
    <property type="match status" value="1"/>
</dbReference>
<proteinExistence type="inferred from homology"/>
<dbReference type="InterPro" id="IPR033524">
    <property type="entry name" value="Glu/Leu/Phe/Val_DH_AS"/>
</dbReference>
<evidence type="ECO:0000313" key="6">
    <source>
        <dbReference type="EMBL" id="MFA9478216.1"/>
    </source>
</evidence>
<comment type="caution">
    <text evidence="6">The sequence shown here is derived from an EMBL/GenBank/DDBJ whole genome shotgun (WGS) entry which is preliminary data.</text>
</comment>